<keyword evidence="3" id="KW-0964">Secreted</keyword>
<comment type="similarity">
    <text evidence="11">Belongs to the polysaccharide monooxygenase AA14 family.</text>
</comment>
<evidence type="ECO:0000256" key="2">
    <source>
        <dbReference type="ARBA" id="ARBA00004613"/>
    </source>
</evidence>
<dbReference type="HOGENOM" id="CLU_030284_1_0_1"/>
<evidence type="ECO:0000256" key="10">
    <source>
        <dbReference type="ARBA" id="ARBA00023180"/>
    </source>
</evidence>
<accession>A0A086SX89</accession>
<evidence type="ECO:0000256" key="4">
    <source>
        <dbReference type="ARBA" id="ARBA00022723"/>
    </source>
</evidence>
<keyword evidence="6" id="KW-0560">Oxidoreductase</keyword>
<keyword evidence="4" id="KW-0479">Metal-binding</keyword>
<proteinExistence type="inferred from homology"/>
<dbReference type="Proteomes" id="UP000029964">
    <property type="component" value="Unassembled WGS sequence"/>
</dbReference>
<keyword evidence="9" id="KW-1015">Disulfide bond</keyword>
<dbReference type="OrthoDB" id="2019572at2759"/>
<dbReference type="Gene3D" id="2.70.50.70">
    <property type="match status" value="1"/>
</dbReference>
<keyword evidence="10" id="KW-0325">Glycoprotein</keyword>
<evidence type="ECO:0000256" key="12">
    <source>
        <dbReference type="SAM" id="SignalP"/>
    </source>
</evidence>
<dbReference type="InterPro" id="IPR054497">
    <property type="entry name" value="LPMO_AA14"/>
</dbReference>
<evidence type="ECO:0000256" key="7">
    <source>
        <dbReference type="ARBA" id="ARBA00023008"/>
    </source>
</evidence>
<dbReference type="GO" id="GO:0004497">
    <property type="term" value="F:monooxygenase activity"/>
    <property type="evidence" value="ECO:0007669"/>
    <property type="project" value="UniProtKB-KW"/>
</dbReference>
<name>A0A086SX89_HAPC1</name>
<evidence type="ECO:0000256" key="9">
    <source>
        <dbReference type="ARBA" id="ARBA00023157"/>
    </source>
</evidence>
<reference evidence="14" key="1">
    <citation type="journal article" date="2014" name="Genome Announc.">
        <title>Genome sequence and annotation of Acremonium chrysogenum, producer of the beta-lactam antibiotic cephalosporin C.</title>
        <authorList>
            <person name="Terfehr D."/>
            <person name="Dahlmann T.A."/>
            <person name="Specht T."/>
            <person name="Zadra I."/>
            <person name="Kuernsteiner H."/>
            <person name="Kueck U."/>
        </authorList>
    </citation>
    <scope>NUCLEOTIDE SEQUENCE [LARGE SCALE GENOMIC DNA]</scope>
    <source>
        <strain evidence="14">ATCC 11550 / CBS 779.69 / DSM 880 / IAM 14645 / JCM 23072 / IMI 49137</strain>
    </source>
</reference>
<keyword evidence="7" id="KW-0186">Copper</keyword>
<dbReference type="Pfam" id="PF22810">
    <property type="entry name" value="LPMO_AA14"/>
    <property type="match status" value="1"/>
</dbReference>
<comment type="subcellular location">
    <subcellularLocation>
        <location evidence="2">Secreted</location>
    </subcellularLocation>
</comment>
<keyword evidence="14" id="KW-1185">Reference proteome</keyword>
<dbReference type="STRING" id="857340.A0A086SX89"/>
<feature type="signal peptide" evidence="12">
    <location>
        <begin position="1"/>
        <end position="18"/>
    </location>
</feature>
<evidence type="ECO:0000256" key="6">
    <source>
        <dbReference type="ARBA" id="ARBA00023002"/>
    </source>
</evidence>
<dbReference type="GO" id="GO:0046872">
    <property type="term" value="F:metal ion binding"/>
    <property type="evidence" value="ECO:0007669"/>
    <property type="project" value="UniProtKB-KW"/>
</dbReference>
<comment type="cofactor">
    <cofactor evidence="1">
        <name>Cu(2+)</name>
        <dbReference type="ChEBI" id="CHEBI:29036"/>
    </cofactor>
</comment>
<sequence>MLRSAVILAALAAQHATAHTASWNKGMYCKGGNDTSVDDQNTNLVVNPLYQLRKDQWWQQRDRGCHAVPPPDGEFLELPAGGNFTTELANNRAFTTLSHDGNLVSAWGDGEEREEPWVAPGEGMCLGDNPDGRGGELHTSGVEKAAGTAWAISYESDLGKVTMENLVVFSVRHHTPWKRETTYDVPADLPPCPEEGCYCAWLWIPEGCGEPNMYMQNHRCNVTGTTTSTKKLAPAKPPRWCAEDASECVKGAKQMMAWNQAEGNNVVAPHGQTPMYNERMGFKDGAQNDIFV</sequence>
<evidence type="ECO:0000256" key="3">
    <source>
        <dbReference type="ARBA" id="ARBA00022525"/>
    </source>
</evidence>
<keyword evidence="8" id="KW-0503">Monooxygenase</keyword>
<evidence type="ECO:0000256" key="5">
    <source>
        <dbReference type="ARBA" id="ARBA00022729"/>
    </source>
</evidence>
<comment type="caution">
    <text evidence="13">The sequence shown here is derived from an EMBL/GenBank/DDBJ whole genome shotgun (WGS) entry which is preliminary data.</text>
</comment>
<protein>
    <recommendedName>
        <fullName evidence="15">Proteophosphoglycan ppg4</fullName>
    </recommendedName>
</protein>
<evidence type="ECO:0000256" key="11">
    <source>
        <dbReference type="ARBA" id="ARBA00046340"/>
    </source>
</evidence>
<organism evidence="13 14">
    <name type="scientific">Hapsidospora chrysogenum (strain ATCC 11550 / CBS 779.69 / DSM 880 / IAM 14645 / JCM 23072 / IMI 49137)</name>
    <name type="common">Acremonium chrysogenum</name>
    <dbReference type="NCBI Taxonomy" id="857340"/>
    <lineage>
        <taxon>Eukaryota</taxon>
        <taxon>Fungi</taxon>
        <taxon>Dikarya</taxon>
        <taxon>Ascomycota</taxon>
        <taxon>Pezizomycotina</taxon>
        <taxon>Sordariomycetes</taxon>
        <taxon>Hypocreomycetidae</taxon>
        <taxon>Hypocreales</taxon>
        <taxon>Bionectriaceae</taxon>
        <taxon>Hapsidospora</taxon>
    </lineage>
</organism>
<evidence type="ECO:0000313" key="14">
    <source>
        <dbReference type="Proteomes" id="UP000029964"/>
    </source>
</evidence>
<keyword evidence="5 12" id="KW-0732">Signal</keyword>
<gene>
    <name evidence="13" type="ORF">ACRE_075610</name>
</gene>
<dbReference type="AlphaFoldDB" id="A0A086SX89"/>
<feature type="chain" id="PRO_5001815189" description="Proteophosphoglycan ppg4" evidence="12">
    <location>
        <begin position="19"/>
        <end position="292"/>
    </location>
</feature>
<dbReference type="EMBL" id="JPKY01000117">
    <property type="protein sequence ID" value="KFH41721.1"/>
    <property type="molecule type" value="Genomic_DNA"/>
</dbReference>
<evidence type="ECO:0000256" key="1">
    <source>
        <dbReference type="ARBA" id="ARBA00001973"/>
    </source>
</evidence>
<dbReference type="GO" id="GO:0005576">
    <property type="term" value="C:extracellular region"/>
    <property type="evidence" value="ECO:0007669"/>
    <property type="project" value="UniProtKB-SubCell"/>
</dbReference>
<evidence type="ECO:0000256" key="8">
    <source>
        <dbReference type="ARBA" id="ARBA00023033"/>
    </source>
</evidence>
<evidence type="ECO:0008006" key="15">
    <source>
        <dbReference type="Google" id="ProtNLM"/>
    </source>
</evidence>
<evidence type="ECO:0000313" key="13">
    <source>
        <dbReference type="EMBL" id="KFH41721.1"/>
    </source>
</evidence>